<sequence length="93" mass="10376">MSTKNVGQAEIAVLKWLALKGALDTDINTSYEEVGGEIDASSQTASRRLQQLENAGFIERETTNNGQFIEITGEGEQTLLTEYKSYQRIFKET</sequence>
<dbReference type="EMBL" id="JBHSFA010000001">
    <property type="protein sequence ID" value="MFC4540324.1"/>
    <property type="molecule type" value="Genomic_DNA"/>
</dbReference>
<protein>
    <submittedName>
        <fullName evidence="1">Uncharacterized protein</fullName>
    </submittedName>
</protein>
<dbReference type="InterPro" id="IPR039063">
    <property type="entry name" value="RibK_CTP-dep"/>
</dbReference>
<accession>A0ABD5PIW8</accession>
<dbReference type="InterPro" id="IPR036388">
    <property type="entry name" value="WH-like_DNA-bd_sf"/>
</dbReference>
<dbReference type="PANTHER" id="PTHR40706:SF1">
    <property type="entry name" value="RIBOFLAVIN KINASE"/>
    <property type="match status" value="1"/>
</dbReference>
<evidence type="ECO:0000313" key="1">
    <source>
        <dbReference type="EMBL" id="MFC4540324.1"/>
    </source>
</evidence>
<dbReference type="PANTHER" id="PTHR40706">
    <property type="entry name" value="RIBOFLAVIN KINASE"/>
    <property type="match status" value="1"/>
</dbReference>
<dbReference type="AlphaFoldDB" id="A0ABD5PIW8"/>
<organism evidence="1 2">
    <name type="scientific">Halosolutus amylolyticus</name>
    <dbReference type="NCBI Taxonomy" id="2932267"/>
    <lineage>
        <taxon>Archaea</taxon>
        <taxon>Methanobacteriati</taxon>
        <taxon>Methanobacteriota</taxon>
        <taxon>Stenosarchaea group</taxon>
        <taxon>Halobacteria</taxon>
        <taxon>Halobacteriales</taxon>
        <taxon>Natrialbaceae</taxon>
        <taxon>Halosolutus</taxon>
    </lineage>
</organism>
<reference evidence="1 2" key="1">
    <citation type="journal article" date="2019" name="Int. J. Syst. Evol. Microbiol.">
        <title>The Global Catalogue of Microorganisms (GCM) 10K type strain sequencing project: providing services to taxonomists for standard genome sequencing and annotation.</title>
        <authorList>
            <consortium name="The Broad Institute Genomics Platform"/>
            <consortium name="The Broad Institute Genome Sequencing Center for Infectious Disease"/>
            <person name="Wu L."/>
            <person name="Ma J."/>
        </authorList>
    </citation>
    <scope>NUCLEOTIDE SEQUENCE [LARGE SCALE GENOMIC DNA]</scope>
    <source>
        <strain evidence="1 2">WLHS5</strain>
    </source>
</reference>
<dbReference type="InterPro" id="IPR036390">
    <property type="entry name" value="WH_DNA-bd_sf"/>
</dbReference>
<name>A0ABD5PIW8_9EURY</name>
<keyword evidence="2" id="KW-1185">Reference proteome</keyword>
<proteinExistence type="predicted"/>
<dbReference type="SUPFAM" id="SSF46785">
    <property type="entry name" value="Winged helix' DNA-binding domain"/>
    <property type="match status" value="1"/>
</dbReference>
<dbReference type="Gene3D" id="1.10.10.10">
    <property type="entry name" value="Winged helix-like DNA-binding domain superfamily/Winged helix DNA-binding domain"/>
    <property type="match status" value="1"/>
</dbReference>
<gene>
    <name evidence="1" type="ORF">ACFO5R_00015</name>
</gene>
<evidence type="ECO:0000313" key="2">
    <source>
        <dbReference type="Proteomes" id="UP001595898"/>
    </source>
</evidence>
<dbReference type="RefSeq" id="WP_250142370.1">
    <property type="nucleotide sequence ID" value="NZ_JALIQP010000007.1"/>
</dbReference>
<comment type="caution">
    <text evidence="1">The sequence shown here is derived from an EMBL/GenBank/DDBJ whole genome shotgun (WGS) entry which is preliminary data.</text>
</comment>
<dbReference type="Proteomes" id="UP001595898">
    <property type="component" value="Unassembled WGS sequence"/>
</dbReference>